<organism evidence="1">
    <name type="scientific">marine sediment metagenome</name>
    <dbReference type="NCBI Taxonomy" id="412755"/>
    <lineage>
        <taxon>unclassified sequences</taxon>
        <taxon>metagenomes</taxon>
        <taxon>ecological metagenomes</taxon>
    </lineage>
</organism>
<feature type="non-terminal residue" evidence="1">
    <location>
        <position position="581"/>
    </location>
</feature>
<dbReference type="EMBL" id="LAZR01032094">
    <property type="protein sequence ID" value="KKL51880.1"/>
    <property type="molecule type" value="Genomic_DNA"/>
</dbReference>
<gene>
    <name evidence="1" type="ORF">LCGC14_2291070</name>
</gene>
<dbReference type="AlphaFoldDB" id="A0A0F9F3S5"/>
<reference evidence="1" key="1">
    <citation type="journal article" date="2015" name="Nature">
        <title>Complex archaea that bridge the gap between prokaryotes and eukaryotes.</title>
        <authorList>
            <person name="Spang A."/>
            <person name="Saw J.H."/>
            <person name="Jorgensen S.L."/>
            <person name="Zaremba-Niedzwiedzka K."/>
            <person name="Martijn J."/>
            <person name="Lind A.E."/>
            <person name="van Eijk R."/>
            <person name="Schleper C."/>
            <person name="Guy L."/>
            <person name="Ettema T.J."/>
        </authorList>
    </citation>
    <scope>NUCLEOTIDE SEQUENCE</scope>
</reference>
<protein>
    <recommendedName>
        <fullName evidence="2">AsmA-like C-terminal domain-containing protein</fullName>
    </recommendedName>
</protein>
<comment type="caution">
    <text evidence="1">The sequence shown here is derived from an EMBL/GenBank/DDBJ whole genome shotgun (WGS) entry which is preliminary data.</text>
</comment>
<proteinExistence type="predicted"/>
<name>A0A0F9F3S5_9ZZZZ</name>
<feature type="non-terminal residue" evidence="1">
    <location>
        <position position="1"/>
    </location>
</feature>
<sequence length="581" mass="60734">VTKVAVRLDDAVTAEGDGFYDLKTSAFRGRLVVERADLAWIDRLVQGLGRPAPKRLAGVLTCQASAARSSADGPIVISGGLTGQGVTVDAKPLTPGEVKLTWQEAALTPADKRVAIKRVALKGSAVDLLGRDVSVSWGERRELAGKLDLQADLAGLHRAARAFRTDLPLPAPVGRLVLTGRCEPKDEAVNFTGQAKILRPVRLAAQPLVAAASGHFDPASGAFEAKLDVERAEVAYLRRLGRSFGVEVDADYNAVGKLTATVKRSKSADAPIESTGRMDVQPLAAAGKDPSGEAIAFTWTEAKFSPGSKRLSLRSAELTGDMATVKARDIKCSFGDNLVVEGELDLTADLAKCLTAAKGLAKWRTVPALTGQLTFGGAVRSVGQSFKLGGTGRIREFTYGVGGKTVAEDSVDLALQADGDGPAETITLRVAKLTAKALTVSAAGTISKYRSERVLDLRGSCITDWDRLTPLIHTFVPALAGKFALAGVNEGPFVITGPARNPKLTPPFRALRVDGKAGWASGEALGLKLGKAELGGLLADGRLVIPPATIPASGGKIGVGGTVDFAPVDPTLHIKQLTVLE</sequence>
<evidence type="ECO:0008006" key="2">
    <source>
        <dbReference type="Google" id="ProtNLM"/>
    </source>
</evidence>
<accession>A0A0F9F3S5</accession>
<evidence type="ECO:0000313" key="1">
    <source>
        <dbReference type="EMBL" id="KKL51880.1"/>
    </source>
</evidence>